<organism evidence="12 14">
    <name type="scientific">Flavobacterium hibernum</name>
    <dbReference type="NCBI Taxonomy" id="37752"/>
    <lineage>
        <taxon>Bacteria</taxon>
        <taxon>Pseudomonadati</taxon>
        <taxon>Bacteroidota</taxon>
        <taxon>Flavobacteriia</taxon>
        <taxon>Flavobacteriales</taxon>
        <taxon>Flavobacteriaceae</taxon>
        <taxon>Flavobacterium</taxon>
    </lineage>
</organism>
<reference evidence="13 15" key="2">
    <citation type="submission" date="2016-11" db="EMBL/GenBank/DDBJ databases">
        <title>Whole genomes of Flavobacteriaceae.</title>
        <authorList>
            <person name="Stine C."/>
            <person name="Li C."/>
            <person name="Tadesse D."/>
        </authorList>
    </citation>
    <scope>NUCLEOTIDE SEQUENCE [LARGE SCALE GENOMIC DNA]</scope>
    <source>
        <strain evidence="13 15">ATCC 51468</strain>
    </source>
</reference>
<evidence type="ECO:0000313" key="13">
    <source>
        <dbReference type="EMBL" id="OXA85126.1"/>
    </source>
</evidence>
<dbReference type="GO" id="GO:0016887">
    <property type="term" value="F:ATP hydrolysis activity"/>
    <property type="evidence" value="ECO:0007669"/>
    <property type="project" value="InterPro"/>
</dbReference>
<dbReference type="PROSITE" id="PS00211">
    <property type="entry name" value="ABC_TRANSPORTER_1"/>
    <property type="match status" value="1"/>
</dbReference>
<dbReference type="Pfam" id="PF00664">
    <property type="entry name" value="ABC_membrane"/>
    <property type="match status" value="1"/>
</dbReference>
<evidence type="ECO:0000256" key="3">
    <source>
        <dbReference type="ARBA" id="ARBA00022475"/>
    </source>
</evidence>
<dbReference type="FunFam" id="3.40.50.300:FF:000221">
    <property type="entry name" value="Multidrug ABC transporter ATP-binding protein"/>
    <property type="match status" value="1"/>
</dbReference>
<evidence type="ECO:0000313" key="14">
    <source>
        <dbReference type="Proteomes" id="UP000032061"/>
    </source>
</evidence>
<dbReference type="EMBL" id="MUGX01000026">
    <property type="protein sequence ID" value="OXA85126.1"/>
    <property type="molecule type" value="Genomic_DNA"/>
</dbReference>
<reference evidence="12 14" key="1">
    <citation type="submission" date="2015-01" db="EMBL/GenBank/DDBJ databases">
        <title>Genome of Flavobacterium hibernum DSM 12611.</title>
        <authorList>
            <person name="Stropko S.J."/>
            <person name="Pipes S.E."/>
            <person name="Newman J.D."/>
        </authorList>
    </citation>
    <scope>NUCLEOTIDE SEQUENCE [LARGE SCALE GENOMIC DNA]</scope>
    <source>
        <strain evidence="12 14">DSM 12611</strain>
    </source>
</reference>
<dbReference type="Proteomes" id="UP000198302">
    <property type="component" value="Unassembled WGS sequence"/>
</dbReference>
<dbReference type="Pfam" id="PF00005">
    <property type="entry name" value="ABC_tran"/>
    <property type="match status" value="1"/>
</dbReference>
<dbReference type="RefSeq" id="WP_041519690.1">
    <property type="nucleotide sequence ID" value="NZ_JPRK01000017.1"/>
</dbReference>
<dbReference type="SUPFAM" id="SSF52540">
    <property type="entry name" value="P-loop containing nucleoside triphosphate hydrolases"/>
    <property type="match status" value="1"/>
</dbReference>
<dbReference type="AlphaFoldDB" id="A0A0D0EZZ3"/>
<dbReference type="InterPro" id="IPR039421">
    <property type="entry name" value="Type_1_exporter"/>
</dbReference>
<feature type="domain" description="ABC transporter" evidence="10">
    <location>
        <begin position="349"/>
        <end position="584"/>
    </location>
</feature>
<dbReference type="InterPro" id="IPR011527">
    <property type="entry name" value="ABC1_TM_dom"/>
</dbReference>
<keyword evidence="3" id="KW-1003">Cell membrane</keyword>
<proteinExistence type="predicted"/>
<dbReference type="Gene3D" id="3.40.50.300">
    <property type="entry name" value="P-loop containing nucleotide triphosphate hydrolases"/>
    <property type="match status" value="1"/>
</dbReference>
<dbReference type="SMART" id="SM00382">
    <property type="entry name" value="AAA"/>
    <property type="match status" value="1"/>
</dbReference>
<gene>
    <name evidence="13" type="ORF">B0A73_17370</name>
    <name evidence="12" type="ORF">IW18_18760</name>
</gene>
<dbReference type="SUPFAM" id="SSF90123">
    <property type="entry name" value="ABC transporter transmembrane region"/>
    <property type="match status" value="1"/>
</dbReference>
<dbReference type="PROSITE" id="PS50893">
    <property type="entry name" value="ABC_TRANSPORTER_2"/>
    <property type="match status" value="1"/>
</dbReference>
<evidence type="ECO:0000256" key="1">
    <source>
        <dbReference type="ARBA" id="ARBA00004651"/>
    </source>
</evidence>
<protein>
    <submittedName>
        <fullName evidence="12">ABC transporter</fullName>
    </submittedName>
</protein>
<dbReference type="InterPro" id="IPR003439">
    <property type="entry name" value="ABC_transporter-like_ATP-bd"/>
</dbReference>
<dbReference type="Gene3D" id="1.20.1560.10">
    <property type="entry name" value="ABC transporter type 1, transmembrane domain"/>
    <property type="match status" value="1"/>
</dbReference>
<evidence type="ECO:0000256" key="8">
    <source>
        <dbReference type="ARBA" id="ARBA00023136"/>
    </source>
</evidence>
<evidence type="ECO:0000313" key="12">
    <source>
        <dbReference type="EMBL" id="KIO51262.1"/>
    </source>
</evidence>
<keyword evidence="8 9" id="KW-0472">Membrane</keyword>
<evidence type="ECO:0000259" key="10">
    <source>
        <dbReference type="PROSITE" id="PS50893"/>
    </source>
</evidence>
<dbReference type="PANTHER" id="PTHR43394:SF1">
    <property type="entry name" value="ATP-BINDING CASSETTE SUB-FAMILY B MEMBER 10, MITOCHONDRIAL"/>
    <property type="match status" value="1"/>
</dbReference>
<evidence type="ECO:0000256" key="5">
    <source>
        <dbReference type="ARBA" id="ARBA00022741"/>
    </source>
</evidence>
<dbReference type="Proteomes" id="UP000032061">
    <property type="component" value="Unassembled WGS sequence"/>
</dbReference>
<dbReference type="EMBL" id="JPRK01000017">
    <property type="protein sequence ID" value="KIO51262.1"/>
    <property type="molecule type" value="Genomic_DNA"/>
</dbReference>
<dbReference type="InterPro" id="IPR036640">
    <property type="entry name" value="ABC1_TM_sf"/>
</dbReference>
<evidence type="ECO:0000259" key="11">
    <source>
        <dbReference type="PROSITE" id="PS50929"/>
    </source>
</evidence>
<sequence length="592" mass="66828">MKELSYLNKYFIKYKYSFALGILIAIISQIFSLFTPKLISKSLNSIEKFDKLPAADRASQIIIDSYRQDLIHNVLIIIVTAIISGFFLFLTRQTLIVMSRHIEFDLKNEVFKQYENLSQNFYKQNRTGDLMNRISEDVSKVRMYVGPAVMYTINTFIRFAIVIIYMYNVSPLLTLYTILPLPILSYCIFKLSSEINKRSTTFQQYLSKVSSFSQEIFSGIRVIKAYSLENQHQNNMVALADESKKKSLDLAKVQSLFGPLMIALIGISNLVVIYFGGIMYINGTIPNIGTIAEFILYVNMLTWPVASLGWVSSMVQEAEASQKRLNEFLKLEPEIKNKNENHSDIQGSIAFENVSYTYEDTNIEALKNVTFTVKKGETLAILGKTGSGKSTILSLISRLYDVTDGRITIDGNEISTLNLNDLRNNIGIVPQDEFLFSDTIKNNIKFGNQNATDEEVIEAAKNAVVHDNIIAFNKQYDTILGERGITLSGGQKQRVSIARAIIKNPAILLFDDCLSAVDTETEETILNNLFEICKDKTTIIVSHRVSSAKNADKIIILEDGKIIQQGSHNQLINQGGYYSSLYLKQLSEKELL</sequence>
<evidence type="ECO:0000256" key="4">
    <source>
        <dbReference type="ARBA" id="ARBA00022692"/>
    </source>
</evidence>
<dbReference type="STRING" id="37752.IW18_18760"/>
<dbReference type="InterPro" id="IPR017871">
    <property type="entry name" value="ABC_transporter-like_CS"/>
</dbReference>
<keyword evidence="15" id="KW-1185">Reference proteome</keyword>
<dbReference type="PROSITE" id="PS50929">
    <property type="entry name" value="ABC_TM1F"/>
    <property type="match status" value="1"/>
</dbReference>
<name>A0A0D0EZZ3_9FLAO</name>
<dbReference type="GO" id="GO:0005886">
    <property type="term" value="C:plasma membrane"/>
    <property type="evidence" value="ECO:0007669"/>
    <property type="project" value="UniProtKB-SubCell"/>
</dbReference>
<evidence type="ECO:0000256" key="2">
    <source>
        <dbReference type="ARBA" id="ARBA00022448"/>
    </source>
</evidence>
<feature type="domain" description="ABC transmembrane type-1" evidence="11">
    <location>
        <begin position="19"/>
        <end position="317"/>
    </location>
</feature>
<evidence type="ECO:0000256" key="7">
    <source>
        <dbReference type="ARBA" id="ARBA00022989"/>
    </source>
</evidence>
<comment type="caution">
    <text evidence="12">The sequence shown here is derived from an EMBL/GenBank/DDBJ whole genome shotgun (WGS) entry which is preliminary data.</text>
</comment>
<dbReference type="InterPro" id="IPR003593">
    <property type="entry name" value="AAA+_ATPase"/>
</dbReference>
<evidence type="ECO:0000256" key="9">
    <source>
        <dbReference type="SAM" id="Phobius"/>
    </source>
</evidence>
<feature type="transmembrane region" description="Helical" evidence="9">
    <location>
        <begin position="256"/>
        <end position="282"/>
    </location>
</feature>
<dbReference type="OrthoDB" id="9780296at2"/>
<feature type="transmembrane region" description="Helical" evidence="9">
    <location>
        <begin position="70"/>
        <end position="90"/>
    </location>
</feature>
<accession>A0A0D0EZZ3</accession>
<dbReference type="CDD" id="cd18541">
    <property type="entry name" value="ABC_6TM_TmrB_like"/>
    <property type="match status" value="1"/>
</dbReference>
<dbReference type="GO" id="GO:0005524">
    <property type="term" value="F:ATP binding"/>
    <property type="evidence" value="ECO:0007669"/>
    <property type="project" value="UniProtKB-KW"/>
</dbReference>
<keyword evidence="5" id="KW-0547">Nucleotide-binding</keyword>
<evidence type="ECO:0000313" key="15">
    <source>
        <dbReference type="Proteomes" id="UP000198302"/>
    </source>
</evidence>
<comment type="subcellular location">
    <subcellularLocation>
        <location evidence="1">Cell membrane</location>
        <topology evidence="1">Multi-pass membrane protein</topology>
    </subcellularLocation>
</comment>
<dbReference type="GO" id="GO:0015421">
    <property type="term" value="F:ABC-type oligopeptide transporter activity"/>
    <property type="evidence" value="ECO:0007669"/>
    <property type="project" value="TreeGrafter"/>
</dbReference>
<keyword evidence="4 9" id="KW-0812">Transmembrane</keyword>
<dbReference type="PANTHER" id="PTHR43394">
    <property type="entry name" value="ATP-DEPENDENT PERMEASE MDL1, MITOCHONDRIAL"/>
    <property type="match status" value="1"/>
</dbReference>
<keyword evidence="2" id="KW-0813">Transport</keyword>
<feature type="transmembrane region" description="Helical" evidence="9">
    <location>
        <begin position="294"/>
        <end position="315"/>
    </location>
</feature>
<keyword evidence="7 9" id="KW-1133">Transmembrane helix</keyword>
<dbReference type="InterPro" id="IPR027417">
    <property type="entry name" value="P-loop_NTPase"/>
</dbReference>
<keyword evidence="6" id="KW-0067">ATP-binding</keyword>
<feature type="transmembrane region" description="Helical" evidence="9">
    <location>
        <begin position="16"/>
        <end position="34"/>
    </location>
</feature>
<evidence type="ECO:0000256" key="6">
    <source>
        <dbReference type="ARBA" id="ARBA00022840"/>
    </source>
</evidence>